<reference evidence="5" key="1">
    <citation type="submission" date="2015-08" db="EMBL/GenBank/DDBJ databases">
        <title>Candidatus Bacteriodes Periocalifornicus.</title>
        <authorList>
            <person name="McLean J.S."/>
            <person name="Kelley S."/>
        </authorList>
    </citation>
    <scope>NUCLEOTIDE SEQUENCE [LARGE SCALE GENOMIC DNA]</scope>
    <source>
        <strain evidence="5">12B</strain>
    </source>
</reference>
<dbReference type="Proteomes" id="UP000054172">
    <property type="component" value="Unassembled WGS sequence"/>
</dbReference>
<dbReference type="InterPro" id="IPR001670">
    <property type="entry name" value="ADH_Fe/GldA"/>
</dbReference>
<name>A0A0Q4B6S2_9BACT</name>
<dbReference type="STRING" id="1702214.AL399_05965"/>
<organism evidence="5 6">
    <name type="scientific">Candidatus [Bacteroides] periocalifornicus</name>
    <dbReference type="NCBI Taxonomy" id="1702214"/>
    <lineage>
        <taxon>Bacteria</taxon>
        <taxon>Pseudomonadati</taxon>
        <taxon>Bacteroidota</taxon>
    </lineage>
</organism>
<evidence type="ECO:0000256" key="1">
    <source>
        <dbReference type="ARBA" id="ARBA00007358"/>
    </source>
</evidence>
<dbReference type="Pfam" id="PF25137">
    <property type="entry name" value="ADH_Fe_C"/>
    <property type="match status" value="1"/>
</dbReference>
<dbReference type="SUPFAM" id="SSF56796">
    <property type="entry name" value="Dehydroquinate synthase-like"/>
    <property type="match status" value="1"/>
</dbReference>
<sequence length="371" mass="41314">MQLLKLKPVIHKFDTFGEFAKEFNLNEKDLLITNEFIYKPYMEALGLKCNFIFQEKYGLGEPSDEMMNAILAEAKKKPFERVIAVGGGTIIDTAKLFCLKGVDDVVKAFERSIPIVKEKTLLIVPTTCGTGSEVTNISIAEIKSKHTKMGLADDQILADSAILIPELLKGLPWKPYICASIDALVHATESFVSPKANYYTRVFSKSAAEMILKVFKILAKDGQEARHKFHEEMLVASNFAGIAFGNAGVGAVHALSYPLGGTYHVPHGESNYQLYTAVFDVYLAKQPKGSIEGLNRILADNLGCSTDKVYVELDNLLSKLLAKNKLRTYGMTEADIDGFSDNVLKTQQRLLNNNYVPLSREEIRGIYQRLW</sequence>
<dbReference type="InterPro" id="IPR039697">
    <property type="entry name" value="Alcohol_dehydrogenase_Fe"/>
</dbReference>
<evidence type="ECO:0000313" key="5">
    <source>
        <dbReference type="EMBL" id="KQM08699.1"/>
    </source>
</evidence>
<dbReference type="Gene3D" id="1.20.1090.10">
    <property type="entry name" value="Dehydroquinate synthase-like - alpha domain"/>
    <property type="match status" value="1"/>
</dbReference>
<evidence type="ECO:0000313" key="6">
    <source>
        <dbReference type="Proteomes" id="UP000054172"/>
    </source>
</evidence>
<dbReference type="Pfam" id="PF00465">
    <property type="entry name" value="Fe-ADH"/>
    <property type="match status" value="1"/>
</dbReference>
<dbReference type="EMBL" id="LIIK01000025">
    <property type="protein sequence ID" value="KQM08699.1"/>
    <property type="molecule type" value="Genomic_DNA"/>
</dbReference>
<comment type="caution">
    <text evidence="5">The sequence shown here is derived from an EMBL/GenBank/DDBJ whole genome shotgun (WGS) entry which is preliminary data.</text>
</comment>
<evidence type="ECO:0000259" key="4">
    <source>
        <dbReference type="Pfam" id="PF25137"/>
    </source>
</evidence>
<evidence type="ECO:0000259" key="3">
    <source>
        <dbReference type="Pfam" id="PF00465"/>
    </source>
</evidence>
<dbReference type="InterPro" id="IPR056798">
    <property type="entry name" value="ADH_Fe_C"/>
</dbReference>
<dbReference type="Gene3D" id="3.40.50.1970">
    <property type="match status" value="1"/>
</dbReference>
<comment type="similarity">
    <text evidence="1">Belongs to the iron-containing alcohol dehydrogenase family.</text>
</comment>
<dbReference type="CDD" id="cd14860">
    <property type="entry name" value="4HBD_NAD"/>
    <property type="match status" value="1"/>
</dbReference>
<evidence type="ECO:0000256" key="2">
    <source>
        <dbReference type="ARBA" id="ARBA00023002"/>
    </source>
</evidence>
<dbReference type="PATRIC" id="fig|1702214.3.peg.436"/>
<dbReference type="GO" id="GO:0046872">
    <property type="term" value="F:metal ion binding"/>
    <property type="evidence" value="ECO:0007669"/>
    <property type="project" value="InterPro"/>
</dbReference>
<dbReference type="GO" id="GO:0004022">
    <property type="term" value="F:alcohol dehydrogenase (NAD+) activity"/>
    <property type="evidence" value="ECO:0007669"/>
    <property type="project" value="TreeGrafter"/>
</dbReference>
<gene>
    <name evidence="5" type="ORF">AL399_05965</name>
</gene>
<dbReference type="PANTHER" id="PTHR11496">
    <property type="entry name" value="ALCOHOL DEHYDROGENASE"/>
    <property type="match status" value="1"/>
</dbReference>
<dbReference type="PANTHER" id="PTHR11496:SF102">
    <property type="entry name" value="ALCOHOL DEHYDROGENASE 4"/>
    <property type="match status" value="1"/>
</dbReference>
<dbReference type="AlphaFoldDB" id="A0A0Q4B6S2"/>
<feature type="domain" description="Alcohol dehydrogenase iron-type/glycerol dehydrogenase GldA" evidence="3">
    <location>
        <begin position="14"/>
        <end position="165"/>
    </location>
</feature>
<protein>
    <submittedName>
        <fullName evidence="5">4-hydroxybutyrate dehydrogenase</fullName>
    </submittedName>
</protein>
<keyword evidence="6" id="KW-1185">Reference proteome</keyword>
<accession>A0A0Q4B6S2</accession>
<proteinExistence type="inferred from homology"/>
<keyword evidence="2" id="KW-0560">Oxidoreductase</keyword>
<feature type="domain" description="Fe-containing alcohol dehydrogenase-like C-terminal" evidence="4">
    <location>
        <begin position="178"/>
        <end position="370"/>
    </location>
</feature>